<keyword evidence="2" id="KW-0833">Ubl conjugation pathway</keyword>
<comment type="similarity">
    <text evidence="1">Belongs to the UFD1 family.</text>
</comment>
<evidence type="ECO:0000256" key="1">
    <source>
        <dbReference type="ARBA" id="ARBA00006043"/>
    </source>
</evidence>
<reference evidence="5 6" key="1">
    <citation type="journal article" date="2024" name="G3 (Bethesda)">
        <title>Genome assembly of Hibiscus sabdariffa L. provides insights into metabolisms of medicinal natural products.</title>
        <authorList>
            <person name="Kim T."/>
        </authorList>
    </citation>
    <scope>NUCLEOTIDE SEQUENCE [LARGE SCALE GENOMIC DNA]</scope>
    <source>
        <strain evidence="5">TK-2024</strain>
        <tissue evidence="5">Old leaves</tissue>
    </source>
</reference>
<dbReference type="Pfam" id="PF03152">
    <property type="entry name" value="UFD1_N1"/>
    <property type="match status" value="1"/>
</dbReference>
<feature type="region of interest" description="Disordered" evidence="3">
    <location>
        <begin position="157"/>
        <end position="177"/>
    </location>
</feature>
<evidence type="ECO:0000313" key="6">
    <source>
        <dbReference type="Proteomes" id="UP001396334"/>
    </source>
</evidence>
<comment type="caution">
    <text evidence="5">The sequence shown here is derived from an EMBL/GenBank/DDBJ whole genome shotgun (WGS) entry which is preliminary data.</text>
</comment>
<evidence type="ECO:0000256" key="2">
    <source>
        <dbReference type="ARBA" id="ARBA00022786"/>
    </source>
</evidence>
<gene>
    <name evidence="5" type="ORF">V6N11_039533</name>
</gene>
<dbReference type="PANTHER" id="PTHR12555:SF13">
    <property type="entry name" value="UBIQUITIN RECOGNITION FACTOR IN ER-ASSOCIATED DEGRADATION PROTEIN 1"/>
    <property type="match status" value="1"/>
</dbReference>
<protein>
    <recommendedName>
        <fullName evidence="4">Ubiquitin fusion degradation protein UFD1 N-terminal subdomain 1 domain-containing protein</fullName>
    </recommendedName>
</protein>
<name>A0ABR2SNJ8_9ROSI</name>
<dbReference type="InterPro" id="IPR042299">
    <property type="entry name" value="Ufd1-like_Nn"/>
</dbReference>
<dbReference type="InterPro" id="IPR004854">
    <property type="entry name" value="Ufd1-like"/>
</dbReference>
<dbReference type="Proteomes" id="UP001396334">
    <property type="component" value="Unassembled WGS sequence"/>
</dbReference>
<accession>A0ABR2SNJ8</accession>
<dbReference type="InterPro" id="IPR055417">
    <property type="entry name" value="UFD1_N1"/>
</dbReference>
<evidence type="ECO:0000313" key="5">
    <source>
        <dbReference type="EMBL" id="KAK9026699.1"/>
    </source>
</evidence>
<organism evidence="5 6">
    <name type="scientific">Hibiscus sabdariffa</name>
    <name type="common">roselle</name>
    <dbReference type="NCBI Taxonomy" id="183260"/>
    <lineage>
        <taxon>Eukaryota</taxon>
        <taxon>Viridiplantae</taxon>
        <taxon>Streptophyta</taxon>
        <taxon>Embryophyta</taxon>
        <taxon>Tracheophyta</taxon>
        <taxon>Spermatophyta</taxon>
        <taxon>Magnoliopsida</taxon>
        <taxon>eudicotyledons</taxon>
        <taxon>Gunneridae</taxon>
        <taxon>Pentapetalae</taxon>
        <taxon>rosids</taxon>
        <taxon>malvids</taxon>
        <taxon>Malvales</taxon>
        <taxon>Malvaceae</taxon>
        <taxon>Malvoideae</taxon>
        <taxon>Hibiscus</taxon>
    </lineage>
</organism>
<sequence>MLAITNGALSTVGNHLGEWVSEHNLQRISNLSFDLGGSETTFFDRYGYHGTSFEQSYRCYRASFIVKPQIESGDKIIMSPSGVDRLASLHIDYPMLFELRNDVTERASHYGVLEFITEEGVIYMAYWMMDNLLLHKGNIVKVKNVKLESFTLEHDATNFDNNNETRSETDKSTQPHD</sequence>
<dbReference type="EMBL" id="JBBPBN010000013">
    <property type="protein sequence ID" value="KAK9026699.1"/>
    <property type="molecule type" value="Genomic_DNA"/>
</dbReference>
<feature type="domain" description="Ubiquitin fusion degradation protein UFD1 N-terminal subdomain 1" evidence="4">
    <location>
        <begin position="53"/>
        <end position="147"/>
    </location>
</feature>
<evidence type="ECO:0000256" key="3">
    <source>
        <dbReference type="SAM" id="MobiDB-lite"/>
    </source>
</evidence>
<evidence type="ECO:0000259" key="4">
    <source>
        <dbReference type="Pfam" id="PF03152"/>
    </source>
</evidence>
<keyword evidence="6" id="KW-1185">Reference proteome</keyword>
<dbReference type="PANTHER" id="PTHR12555">
    <property type="entry name" value="UBIQUITIN FUSION DEGRADATON PROTEIN 1"/>
    <property type="match status" value="1"/>
</dbReference>
<proteinExistence type="inferred from homology"/>
<dbReference type="Gene3D" id="2.40.40.50">
    <property type="entry name" value="Ubiquitin fusion degradation protein UFD1, N-terminal domain"/>
    <property type="match status" value="1"/>
</dbReference>